<evidence type="ECO:0000313" key="8">
    <source>
        <dbReference type="Proteomes" id="UP000216057"/>
    </source>
</evidence>
<dbReference type="Pfam" id="PF00356">
    <property type="entry name" value="LacI"/>
    <property type="match status" value="1"/>
</dbReference>
<protein>
    <submittedName>
        <fullName evidence="6">LacI family DNA-binding transcriptional regulator</fullName>
    </submittedName>
    <submittedName>
        <fullName evidence="5">LacI family transcriptional regulator</fullName>
    </submittedName>
</protein>
<dbReference type="Pfam" id="PF13377">
    <property type="entry name" value="Peripla_BP_3"/>
    <property type="match status" value="1"/>
</dbReference>
<dbReference type="CDD" id="cd01392">
    <property type="entry name" value="HTH_LacI"/>
    <property type="match status" value="1"/>
</dbReference>
<feature type="domain" description="HTH lacI-type" evidence="4">
    <location>
        <begin position="4"/>
        <end position="66"/>
    </location>
</feature>
<dbReference type="EMBL" id="CP062938">
    <property type="protein sequence ID" value="QOL31034.1"/>
    <property type="molecule type" value="Genomic_DNA"/>
</dbReference>
<keyword evidence="3" id="KW-0804">Transcription</keyword>
<keyword evidence="1" id="KW-0805">Transcription regulation</keyword>
<dbReference type="InterPro" id="IPR046335">
    <property type="entry name" value="LacI/GalR-like_sensor"/>
</dbReference>
<dbReference type="Gene3D" id="3.40.50.2300">
    <property type="match status" value="2"/>
</dbReference>
<dbReference type="PANTHER" id="PTHR30146:SF109">
    <property type="entry name" value="HTH-TYPE TRANSCRIPTIONAL REGULATOR GALS"/>
    <property type="match status" value="1"/>
</dbReference>
<evidence type="ECO:0000313" key="6">
    <source>
        <dbReference type="EMBL" id="QOL31034.1"/>
    </source>
</evidence>
<dbReference type="SUPFAM" id="SSF47413">
    <property type="entry name" value="lambda repressor-like DNA-binding domains"/>
    <property type="match status" value="1"/>
</dbReference>
<dbReference type="SMART" id="SM00354">
    <property type="entry name" value="HTH_LACI"/>
    <property type="match status" value="1"/>
</dbReference>
<dbReference type="EMBL" id="CP062938">
    <property type="protein sequence ID" value="QOL33048.1"/>
    <property type="molecule type" value="Genomic_DNA"/>
</dbReference>
<dbReference type="CDD" id="cd06267">
    <property type="entry name" value="PBP1_LacI_sugar_binding-like"/>
    <property type="match status" value="1"/>
</dbReference>
<dbReference type="OrthoDB" id="37081at2"/>
<dbReference type="InterPro" id="IPR028082">
    <property type="entry name" value="Peripla_BP_I"/>
</dbReference>
<dbReference type="GO" id="GO:0003700">
    <property type="term" value="F:DNA-binding transcription factor activity"/>
    <property type="evidence" value="ECO:0007669"/>
    <property type="project" value="TreeGrafter"/>
</dbReference>
<dbReference type="RefSeq" id="WP_094637123.1">
    <property type="nucleotide sequence ID" value="NZ_CP062938.1"/>
</dbReference>
<gene>
    <name evidence="6" type="ORF">BE0216_00035</name>
    <name evidence="7" type="ORF">BE0216_11835</name>
    <name evidence="5" type="ORF">BEUL_1583</name>
</gene>
<dbReference type="Proteomes" id="UP000216057">
    <property type="component" value="Unassembled WGS sequence"/>
</dbReference>
<dbReference type="EMBL" id="MWWZ01000008">
    <property type="protein sequence ID" value="OZG67492.1"/>
    <property type="molecule type" value="Genomic_DNA"/>
</dbReference>
<dbReference type="PROSITE" id="PS50932">
    <property type="entry name" value="HTH_LACI_2"/>
    <property type="match status" value="1"/>
</dbReference>
<accession>A0A261G7U4</accession>
<keyword evidence="9" id="KW-1185">Reference proteome</keyword>
<keyword evidence="2 6" id="KW-0238">DNA-binding</keyword>
<name>A0A261G7U4_9BIFI</name>
<dbReference type="SUPFAM" id="SSF53822">
    <property type="entry name" value="Periplasmic binding protein-like I"/>
    <property type="match status" value="1"/>
</dbReference>
<reference evidence="5 8" key="1">
    <citation type="journal article" date="2017" name="BMC Genomics">
        <title>Comparative genomic and phylogenomic analyses of the Bifidobacteriaceae family.</title>
        <authorList>
            <person name="Lugli G.A."/>
            <person name="Milani C."/>
            <person name="Turroni F."/>
            <person name="Duranti S."/>
            <person name="Mancabelli L."/>
            <person name="Mangifesta M."/>
            <person name="Ferrario C."/>
            <person name="Modesto M."/>
            <person name="Mattarelli P."/>
            <person name="Jiri K."/>
            <person name="van Sinderen D."/>
            <person name="Ventura M."/>
        </authorList>
    </citation>
    <scope>NUCLEOTIDE SEQUENCE [LARGE SCALE GENOMIC DNA]</scope>
    <source>
        <strain evidence="5 8">DSM 100216</strain>
    </source>
</reference>
<evidence type="ECO:0000256" key="1">
    <source>
        <dbReference type="ARBA" id="ARBA00023015"/>
    </source>
</evidence>
<evidence type="ECO:0000313" key="9">
    <source>
        <dbReference type="Proteomes" id="UP000593943"/>
    </source>
</evidence>
<dbReference type="Gene3D" id="1.10.260.40">
    <property type="entry name" value="lambda repressor-like DNA-binding domains"/>
    <property type="match status" value="1"/>
</dbReference>
<evidence type="ECO:0000313" key="5">
    <source>
        <dbReference type="EMBL" id="OZG67492.1"/>
    </source>
</evidence>
<dbReference type="PANTHER" id="PTHR30146">
    <property type="entry name" value="LACI-RELATED TRANSCRIPTIONAL REPRESSOR"/>
    <property type="match status" value="1"/>
</dbReference>
<evidence type="ECO:0000256" key="2">
    <source>
        <dbReference type="ARBA" id="ARBA00023125"/>
    </source>
</evidence>
<evidence type="ECO:0000259" key="4">
    <source>
        <dbReference type="PROSITE" id="PS50932"/>
    </source>
</evidence>
<evidence type="ECO:0000256" key="3">
    <source>
        <dbReference type="ARBA" id="ARBA00023163"/>
    </source>
</evidence>
<dbReference type="AlphaFoldDB" id="A0A261G7U4"/>
<dbReference type="InterPro" id="IPR000843">
    <property type="entry name" value="HTH_LacI"/>
</dbReference>
<evidence type="ECO:0000313" key="7">
    <source>
        <dbReference type="EMBL" id="QOL33048.1"/>
    </source>
</evidence>
<organism evidence="5 8">
    <name type="scientific">Bifidobacterium eulemuris</name>
    <dbReference type="NCBI Taxonomy" id="1765219"/>
    <lineage>
        <taxon>Bacteria</taxon>
        <taxon>Bacillati</taxon>
        <taxon>Actinomycetota</taxon>
        <taxon>Actinomycetes</taxon>
        <taxon>Bifidobacteriales</taxon>
        <taxon>Bifidobacteriaceae</taxon>
        <taxon>Bifidobacterium</taxon>
    </lineage>
</organism>
<proteinExistence type="predicted"/>
<dbReference type="Proteomes" id="UP000593943">
    <property type="component" value="Chromosome"/>
</dbReference>
<dbReference type="GO" id="GO:0000976">
    <property type="term" value="F:transcription cis-regulatory region binding"/>
    <property type="evidence" value="ECO:0007669"/>
    <property type="project" value="TreeGrafter"/>
</dbReference>
<reference evidence="6 9" key="2">
    <citation type="submission" date="2020-10" db="EMBL/GenBank/DDBJ databases">
        <title>Genome sequencing of Bifidobacterium eulemuris_DSMZ_100216.</title>
        <authorList>
            <person name="Kim J."/>
        </authorList>
    </citation>
    <scope>NUCLEOTIDE SEQUENCE [LARGE SCALE GENOMIC DNA]</scope>
    <source>
        <strain evidence="6 9">DSM 100216</strain>
    </source>
</reference>
<dbReference type="KEGG" id="beu:BE0216_11835"/>
<dbReference type="InterPro" id="IPR010982">
    <property type="entry name" value="Lambda_DNA-bd_dom_sf"/>
</dbReference>
<dbReference type="KEGG" id="beu:BE0216_00035"/>
<sequence>MKKVTIRDVAKAAGVAPSTVSRALSATERVSSETTRRIFEIAERLGYQMPGDEAAAPSPALRRLLGIVVPDLTDSYCAAVTHAVEHECFGHGFSLVVAESRGSVSWERMALDGVLRNCDGALLFSSRMQNAQIREYADRLPLVVMDRQIRGVGCVVVDLTAGIGQAMSLFAVRGYERVTYLAGPGFAKDAAYRLKTLESACDEHELAVRHLWPGDPTFEGGRAFVGKYLEDPTGAVIAYNDMMALGFMAGMRERGYEAPHDYAIIGFNDNVSARAATPALTSVRMSADALGSSAARLLMRRLEGAGDDESLRDAYVTVPSSLVLRGSVGTAERNERRRT</sequence>